<evidence type="ECO:0000313" key="1">
    <source>
        <dbReference type="EMBL" id="SGY87648.1"/>
    </source>
</evidence>
<dbReference type="Proteomes" id="UP000182660">
    <property type="component" value="Unassembled WGS sequence"/>
</dbReference>
<name>A0A090K854_9GAMM</name>
<reference evidence="2 4" key="2">
    <citation type="submission" date="2016-11" db="EMBL/GenBank/DDBJ databases">
        <authorList>
            <person name="Jaros S."/>
            <person name="Januszkiewicz K."/>
            <person name="Wedrychowicz H."/>
        </authorList>
    </citation>
    <scope>NUCLEOTIDE SEQUENCE [LARGE SCALE GENOMIC DNA]</scope>
    <source>
        <strain evidence="2">NVI 5450</strain>
    </source>
</reference>
<dbReference type="STRING" id="80854.MVIS_1987"/>
<dbReference type="Proteomes" id="UP000183794">
    <property type="component" value="Unassembled WGS sequence"/>
</dbReference>
<proteinExistence type="predicted"/>
<accession>A0A090K854</accession>
<dbReference type="KEGG" id="mvs:MVIS_1987"/>
<evidence type="ECO:0000313" key="3">
    <source>
        <dbReference type="Proteomes" id="UP000182660"/>
    </source>
</evidence>
<keyword evidence="3" id="KW-1185">Reference proteome</keyword>
<dbReference type="HOGENOM" id="CLU_2494496_0_0_6"/>
<dbReference type="RefSeq" id="WP_045110243.1">
    <property type="nucleotide sequence ID" value="NZ_CAWQZC010000105.1"/>
</dbReference>
<dbReference type="OrthoDB" id="5919051at2"/>
<dbReference type="EMBL" id="FPLD01000045">
    <property type="protein sequence ID" value="SGY93579.1"/>
    <property type="molecule type" value="Genomic_DNA"/>
</dbReference>
<protein>
    <submittedName>
        <fullName evidence="2">Uncharacterized protein</fullName>
    </submittedName>
</protein>
<dbReference type="PATRIC" id="fig|80854.5.peg.2123"/>
<gene>
    <name evidence="1" type="ORF">MT2528_1328</name>
    <name evidence="2" type="ORF">NVI5450_1499</name>
</gene>
<reference evidence="1 3" key="1">
    <citation type="submission" date="2016-11" db="EMBL/GenBank/DDBJ databases">
        <authorList>
            <person name="Klemetsen T."/>
        </authorList>
    </citation>
    <scope>NUCLEOTIDE SEQUENCE [LARGE SCALE GENOMIC DNA]</scope>
    <source>
        <strain evidence="1">MT 2528</strain>
    </source>
</reference>
<evidence type="ECO:0000313" key="4">
    <source>
        <dbReference type="Proteomes" id="UP000183794"/>
    </source>
</evidence>
<evidence type="ECO:0000313" key="2">
    <source>
        <dbReference type="EMBL" id="SGY93579.1"/>
    </source>
</evidence>
<organism evidence="2 4">
    <name type="scientific">Moritella viscosa</name>
    <dbReference type="NCBI Taxonomy" id="80854"/>
    <lineage>
        <taxon>Bacteria</taxon>
        <taxon>Pseudomonadati</taxon>
        <taxon>Pseudomonadota</taxon>
        <taxon>Gammaproteobacteria</taxon>
        <taxon>Alteromonadales</taxon>
        <taxon>Moritellaceae</taxon>
        <taxon>Moritella</taxon>
    </lineage>
</organism>
<dbReference type="AlphaFoldDB" id="A0A090K854"/>
<dbReference type="EMBL" id="FPLJ01000035">
    <property type="protein sequence ID" value="SGY87648.1"/>
    <property type="molecule type" value="Genomic_DNA"/>
</dbReference>
<dbReference type="GeneID" id="61295241"/>
<sequence>MPKKSDTQENLVINIQPDMLPITLEVYARRTDQSLSAVRAQATRGVLPTMQVGKSSTIYVNQAQMVMSSLEAAGWDVRTPKDIYAL</sequence>